<keyword evidence="5" id="KW-0539">Nucleus</keyword>
<dbReference type="GO" id="GO:0000981">
    <property type="term" value="F:DNA-binding transcription factor activity, RNA polymerase II-specific"/>
    <property type="evidence" value="ECO:0007669"/>
    <property type="project" value="InterPro"/>
</dbReference>
<reference evidence="8" key="1">
    <citation type="submission" date="2019-06" db="EMBL/GenBank/DDBJ databases">
        <title>Draft genome sequence of the griseofulvin-producing fungus Xylaria cubensis strain G536.</title>
        <authorList>
            <person name="Mead M.E."/>
            <person name="Raja H.A."/>
            <person name="Steenwyk J.L."/>
            <person name="Knowles S.L."/>
            <person name="Oberlies N.H."/>
            <person name="Rokas A."/>
        </authorList>
    </citation>
    <scope>NUCLEOTIDE SEQUENCE [LARGE SCALE GENOMIC DNA]</scope>
    <source>
        <strain evidence="8">G536</strain>
    </source>
</reference>
<accession>A0A553HYI9</accession>
<comment type="caution">
    <text evidence="7">The sequence shown here is derived from an EMBL/GenBank/DDBJ whole genome shotgun (WGS) entry which is preliminary data.</text>
</comment>
<evidence type="ECO:0000256" key="2">
    <source>
        <dbReference type="ARBA" id="ARBA00023015"/>
    </source>
</evidence>
<name>A0A553HYI9_9PEZI</name>
<dbReference type="CDD" id="cd00067">
    <property type="entry name" value="GAL4"/>
    <property type="match status" value="1"/>
</dbReference>
<evidence type="ECO:0000256" key="4">
    <source>
        <dbReference type="ARBA" id="ARBA00023163"/>
    </source>
</evidence>
<evidence type="ECO:0000256" key="6">
    <source>
        <dbReference type="SAM" id="MobiDB-lite"/>
    </source>
</evidence>
<dbReference type="STRING" id="2512241.A0A553HYI9"/>
<feature type="region of interest" description="Disordered" evidence="6">
    <location>
        <begin position="139"/>
        <end position="161"/>
    </location>
</feature>
<sequence>MTLTFNLLLDQADQSKAGRNCLTRRRRIAARWEPVEANPVPIASSQIRVCLIDNTYSCLAASIPVMAAQPSTSVSPSSLEQSETLTRTSAPYGQACLNCAKAKCKCILISQPSSGSGRGSRPICERCARLGRECKPSSSIRKRGAAVSRRTAGGSAPAGLANGMSAASRAANLEQKLEDLVAILQAQASTKSNGDESARTETGATPSSVADRRSNNVASGIVAGGPTVVTPASTAYATCSTVNSTPSPAPALDVLTSAAEAEETLAFFRLHHLQFFPFVYIPPEMTAAQLSRDRPYLWLVIRAVCCRSPVKQAALSRQIREELAHRILVSCERTIDMLLGALCLLGWTMHLCFKPAMSAVMSIATSIVTDLRFDKPAQEDDPPTPVKYPALMYSFPSGGAFLKGPSMRWTPHMEASLKILASDPEWEGDQILVLMVRIQRLADSIIQAQATWASDCDSYATSKPPAGIYVKYFNQCLQTIKGQVPETLKDNRLATSLIMYAEMVISEIPFINSTCWGHLPETHVDAQTRQLRVQPPSQYIDIARVEANYATLQTSKAFFEHFLTFELPDFVGFSFPVLLNFFRAAQILYRLRVADGIGSDNSAATDGINLLEGIELAARRYEQLPRLYGFLTEVDADGNDASNFYDKCAKTFHSTLPMWRAHFAQAEAARMGAGTGTSTGTDLNANADSGVSGPQVSPAMPMNAGFNSNIGGRVNYPGMNNFMLPDLFPMDFSMDDAWCNELMFSFDPSLLGPVQ</sequence>
<evidence type="ECO:0000313" key="7">
    <source>
        <dbReference type="EMBL" id="TRX93002.1"/>
    </source>
</evidence>
<feature type="region of interest" description="Disordered" evidence="6">
    <location>
        <begin position="188"/>
        <end position="212"/>
    </location>
</feature>
<dbReference type="Proteomes" id="UP000319160">
    <property type="component" value="Unassembled WGS sequence"/>
</dbReference>
<evidence type="ECO:0008006" key="9">
    <source>
        <dbReference type="Google" id="ProtNLM"/>
    </source>
</evidence>
<dbReference type="AlphaFoldDB" id="A0A553HYI9"/>
<dbReference type="InterPro" id="IPR036864">
    <property type="entry name" value="Zn2-C6_fun-type_DNA-bd_sf"/>
</dbReference>
<dbReference type="GO" id="GO:0000976">
    <property type="term" value="F:transcription cis-regulatory region binding"/>
    <property type="evidence" value="ECO:0007669"/>
    <property type="project" value="TreeGrafter"/>
</dbReference>
<dbReference type="InterPro" id="IPR001138">
    <property type="entry name" value="Zn2Cys6_DnaBD"/>
</dbReference>
<dbReference type="InterPro" id="IPR051089">
    <property type="entry name" value="prtT"/>
</dbReference>
<dbReference type="PANTHER" id="PTHR31845:SF32">
    <property type="entry name" value="MISCELLANEOUS ZN(II)2CYS6 TRANSCRIPTION FACTOR (EUROFUNG)-RELATED"/>
    <property type="match status" value="1"/>
</dbReference>
<keyword evidence="2" id="KW-0805">Transcription regulation</keyword>
<dbReference type="GO" id="GO:0008270">
    <property type="term" value="F:zinc ion binding"/>
    <property type="evidence" value="ECO:0007669"/>
    <property type="project" value="InterPro"/>
</dbReference>
<dbReference type="OrthoDB" id="5226580at2759"/>
<dbReference type="PANTHER" id="PTHR31845">
    <property type="entry name" value="FINGER DOMAIN PROTEIN, PUTATIVE-RELATED"/>
    <property type="match status" value="1"/>
</dbReference>
<dbReference type="GO" id="GO:0005634">
    <property type="term" value="C:nucleus"/>
    <property type="evidence" value="ECO:0007669"/>
    <property type="project" value="UniProtKB-SubCell"/>
</dbReference>
<organism evidence="7 8">
    <name type="scientific">Xylaria flabelliformis</name>
    <dbReference type="NCBI Taxonomy" id="2512241"/>
    <lineage>
        <taxon>Eukaryota</taxon>
        <taxon>Fungi</taxon>
        <taxon>Dikarya</taxon>
        <taxon>Ascomycota</taxon>
        <taxon>Pezizomycotina</taxon>
        <taxon>Sordariomycetes</taxon>
        <taxon>Xylariomycetidae</taxon>
        <taxon>Xylariales</taxon>
        <taxon>Xylariaceae</taxon>
        <taxon>Xylaria</taxon>
    </lineage>
</organism>
<dbReference type="Gene3D" id="4.10.240.10">
    <property type="entry name" value="Zn(2)-C6 fungal-type DNA-binding domain"/>
    <property type="match status" value="1"/>
</dbReference>
<keyword evidence="3" id="KW-0238">DNA-binding</keyword>
<dbReference type="EMBL" id="VFLP01000032">
    <property type="protein sequence ID" value="TRX93002.1"/>
    <property type="molecule type" value="Genomic_DNA"/>
</dbReference>
<comment type="subcellular location">
    <subcellularLocation>
        <location evidence="1">Nucleus</location>
    </subcellularLocation>
</comment>
<evidence type="ECO:0000256" key="1">
    <source>
        <dbReference type="ARBA" id="ARBA00004123"/>
    </source>
</evidence>
<keyword evidence="8" id="KW-1185">Reference proteome</keyword>
<protein>
    <recommendedName>
        <fullName evidence="9">Zn(2)-C6 fungal-type domain-containing protein</fullName>
    </recommendedName>
</protein>
<evidence type="ECO:0000313" key="8">
    <source>
        <dbReference type="Proteomes" id="UP000319160"/>
    </source>
</evidence>
<gene>
    <name evidence="7" type="ORF">FHL15_006140</name>
</gene>
<keyword evidence="4" id="KW-0804">Transcription</keyword>
<evidence type="ECO:0000256" key="3">
    <source>
        <dbReference type="ARBA" id="ARBA00023125"/>
    </source>
</evidence>
<evidence type="ECO:0000256" key="5">
    <source>
        <dbReference type="ARBA" id="ARBA00023242"/>
    </source>
</evidence>
<dbReference type="SUPFAM" id="SSF57701">
    <property type="entry name" value="Zn2/Cys6 DNA-binding domain"/>
    <property type="match status" value="1"/>
</dbReference>
<proteinExistence type="predicted"/>